<evidence type="ECO:0000256" key="1">
    <source>
        <dbReference type="SAM" id="MobiDB-lite"/>
    </source>
</evidence>
<evidence type="ECO:0000313" key="2">
    <source>
        <dbReference type="EMBL" id="RYR48266.1"/>
    </source>
</evidence>
<feature type="region of interest" description="Disordered" evidence="1">
    <location>
        <begin position="1"/>
        <end position="41"/>
    </location>
</feature>
<feature type="compositionally biased region" description="Polar residues" evidence="1">
    <location>
        <begin position="1"/>
        <end position="10"/>
    </location>
</feature>
<protein>
    <recommendedName>
        <fullName evidence="4">CCHC-type domain-containing protein</fullName>
    </recommendedName>
</protein>
<evidence type="ECO:0008006" key="4">
    <source>
        <dbReference type="Google" id="ProtNLM"/>
    </source>
</evidence>
<organism evidence="2 3">
    <name type="scientific">Arachis hypogaea</name>
    <name type="common">Peanut</name>
    <dbReference type="NCBI Taxonomy" id="3818"/>
    <lineage>
        <taxon>Eukaryota</taxon>
        <taxon>Viridiplantae</taxon>
        <taxon>Streptophyta</taxon>
        <taxon>Embryophyta</taxon>
        <taxon>Tracheophyta</taxon>
        <taxon>Spermatophyta</taxon>
        <taxon>Magnoliopsida</taxon>
        <taxon>eudicotyledons</taxon>
        <taxon>Gunneridae</taxon>
        <taxon>Pentapetalae</taxon>
        <taxon>rosids</taxon>
        <taxon>fabids</taxon>
        <taxon>Fabales</taxon>
        <taxon>Fabaceae</taxon>
        <taxon>Papilionoideae</taxon>
        <taxon>50 kb inversion clade</taxon>
        <taxon>dalbergioids sensu lato</taxon>
        <taxon>Dalbergieae</taxon>
        <taxon>Pterocarpus clade</taxon>
        <taxon>Arachis</taxon>
    </lineage>
</organism>
<dbReference type="InterPro" id="IPR036875">
    <property type="entry name" value="Znf_CCHC_sf"/>
</dbReference>
<accession>A0A445CBF7</accession>
<name>A0A445CBF7_ARAHY</name>
<dbReference type="GO" id="GO:0008270">
    <property type="term" value="F:zinc ion binding"/>
    <property type="evidence" value="ECO:0007669"/>
    <property type="project" value="InterPro"/>
</dbReference>
<proteinExistence type="predicted"/>
<dbReference type="AlphaFoldDB" id="A0A445CBF7"/>
<comment type="caution">
    <text evidence="2">The sequence shown here is derived from an EMBL/GenBank/DDBJ whole genome shotgun (WGS) entry which is preliminary data.</text>
</comment>
<dbReference type="GO" id="GO:0003676">
    <property type="term" value="F:nucleic acid binding"/>
    <property type="evidence" value="ECO:0007669"/>
    <property type="project" value="InterPro"/>
</dbReference>
<reference evidence="2 3" key="1">
    <citation type="submission" date="2019-01" db="EMBL/GenBank/DDBJ databases">
        <title>Sequencing of cultivated peanut Arachis hypogaea provides insights into genome evolution and oil improvement.</title>
        <authorList>
            <person name="Chen X."/>
        </authorList>
    </citation>
    <scope>NUCLEOTIDE SEQUENCE [LARGE SCALE GENOMIC DNA]</scope>
    <source>
        <strain evidence="3">cv. Fuhuasheng</strain>
        <tissue evidence="2">Leaves</tissue>
    </source>
</reference>
<dbReference type="Proteomes" id="UP000289738">
    <property type="component" value="Chromosome A07"/>
</dbReference>
<dbReference type="EMBL" id="SDMP01000007">
    <property type="protein sequence ID" value="RYR48266.1"/>
    <property type="molecule type" value="Genomic_DNA"/>
</dbReference>
<feature type="compositionally biased region" description="Basic residues" evidence="1">
    <location>
        <begin position="17"/>
        <end position="27"/>
    </location>
</feature>
<sequence>MKKNTTFCSSPTPFKPKPGRPTKKRRREKDEQPTGSKTKMKKKYNPIRCMYCGEIDHNKRGCVKKKAVNVEEYARQMQLQLAVVAPVADGADPEVNVVPIEHDNALEAVAPLPSLPSPIQLSIEIDISQSESIPPTQDTQQVIKAKARTRSSPKPTAAAPVAISTETIKGTSSATVKKLANFMTFVPTPYFKHPRKNDKIL</sequence>
<keyword evidence="3" id="KW-1185">Reference proteome</keyword>
<gene>
    <name evidence="2" type="ORF">Ahy_A07g034280</name>
</gene>
<evidence type="ECO:0000313" key="3">
    <source>
        <dbReference type="Proteomes" id="UP000289738"/>
    </source>
</evidence>
<dbReference type="SUPFAM" id="SSF57756">
    <property type="entry name" value="Retrovirus zinc finger-like domains"/>
    <property type="match status" value="1"/>
</dbReference>